<dbReference type="Pfam" id="PF14522">
    <property type="entry name" value="Cytochrome_C7"/>
    <property type="match status" value="1"/>
</dbReference>
<comment type="caution">
    <text evidence="3">The sequence shown here is derived from an EMBL/GenBank/DDBJ whole genome shotgun (WGS) entry which is preliminary data.</text>
</comment>
<dbReference type="NCBIfam" id="TIGR04257">
    <property type="entry name" value="nanowire_3heme"/>
    <property type="match status" value="1"/>
</dbReference>
<keyword evidence="1" id="KW-0732">Signal</keyword>
<dbReference type="EMBL" id="SRSC01000001">
    <property type="protein sequence ID" value="TGU73964.1"/>
    <property type="molecule type" value="Genomic_DNA"/>
</dbReference>
<proteinExistence type="predicted"/>
<dbReference type="AlphaFoldDB" id="A0A4S1CJS9"/>
<dbReference type="PANTHER" id="PTHR39425">
    <property type="entry name" value="LIPOPROTEIN CYTOCHROME C"/>
    <property type="match status" value="1"/>
</dbReference>
<feature type="domain" description="Cytochrome c7-like" evidence="2">
    <location>
        <begin position="38"/>
        <end position="101"/>
    </location>
</feature>
<dbReference type="InterPro" id="IPR026352">
    <property type="entry name" value="Nanowire_3heme"/>
</dbReference>
<dbReference type="InterPro" id="IPR029467">
    <property type="entry name" value="Cyt_c7-like"/>
</dbReference>
<feature type="signal peptide" evidence="1">
    <location>
        <begin position="1"/>
        <end position="22"/>
    </location>
</feature>
<dbReference type="SUPFAM" id="SSF48695">
    <property type="entry name" value="Multiheme cytochromes"/>
    <property type="match status" value="1"/>
</dbReference>
<dbReference type="Proteomes" id="UP000306416">
    <property type="component" value="Unassembled WGS sequence"/>
</dbReference>
<evidence type="ECO:0000256" key="1">
    <source>
        <dbReference type="SAM" id="SignalP"/>
    </source>
</evidence>
<accession>A0A4S1CJS9</accession>
<dbReference type="InterPro" id="IPR036280">
    <property type="entry name" value="Multihaem_cyt_sf"/>
</dbReference>
<feature type="chain" id="PRO_5020589722" evidence="1">
    <location>
        <begin position="23"/>
        <end position="102"/>
    </location>
</feature>
<dbReference type="RefSeq" id="WP_129127160.1">
    <property type="nucleotide sequence ID" value="NZ_SRSC01000001.1"/>
</dbReference>
<protein>
    <submittedName>
        <fullName evidence="3">Cytochrome C</fullName>
    </submittedName>
</protein>
<dbReference type="Gene3D" id="3.90.10.10">
    <property type="entry name" value="Cytochrome C3"/>
    <property type="match status" value="1"/>
</dbReference>
<evidence type="ECO:0000259" key="2">
    <source>
        <dbReference type="Pfam" id="PF14522"/>
    </source>
</evidence>
<evidence type="ECO:0000313" key="4">
    <source>
        <dbReference type="Proteomes" id="UP000306416"/>
    </source>
</evidence>
<reference evidence="3 4" key="1">
    <citation type="submission" date="2019-04" db="EMBL/GenBank/DDBJ databases">
        <title>Geobacter oryzae sp. nov., ferric-reducing bacteria isolated from paddy soil.</title>
        <authorList>
            <person name="Xu Z."/>
            <person name="Masuda Y."/>
            <person name="Itoh H."/>
            <person name="Senoo K."/>
        </authorList>
    </citation>
    <scope>NUCLEOTIDE SEQUENCE [LARGE SCALE GENOMIC DNA]</scope>
    <source>
        <strain evidence="3 4">Red111</strain>
    </source>
</reference>
<organism evidence="3 4">
    <name type="scientific">Geomonas terrae</name>
    <dbReference type="NCBI Taxonomy" id="2562681"/>
    <lineage>
        <taxon>Bacteria</taxon>
        <taxon>Pseudomonadati</taxon>
        <taxon>Thermodesulfobacteriota</taxon>
        <taxon>Desulfuromonadia</taxon>
        <taxon>Geobacterales</taxon>
        <taxon>Geobacteraceae</taxon>
        <taxon>Geomonas</taxon>
    </lineage>
</organism>
<evidence type="ECO:0000313" key="3">
    <source>
        <dbReference type="EMBL" id="TGU73964.1"/>
    </source>
</evidence>
<sequence length="102" mass="10834">MKKITMMAAALVVVMAAAQAMAVPAGKSVEWNTAMGKVTFKGDDHAGKGLKCNECHSKIFKMKKGAAQMKMADINAGKYCGECHNGKKAFKPAGNCAKCHKK</sequence>
<dbReference type="PANTHER" id="PTHR39425:SF1">
    <property type="entry name" value="CYTOCHROME C7-LIKE DOMAIN-CONTAINING PROTEIN"/>
    <property type="match status" value="1"/>
</dbReference>
<keyword evidence="4" id="KW-1185">Reference proteome</keyword>
<gene>
    <name evidence="3" type="ORF">E4633_00375</name>
</gene>
<name>A0A4S1CJS9_9BACT</name>